<evidence type="ECO:0000259" key="6">
    <source>
        <dbReference type="PROSITE" id="PS50923"/>
    </source>
</evidence>
<keyword evidence="3" id="KW-1015">Disulfide bond</keyword>
<proteinExistence type="predicted"/>
<organism evidence="7">
    <name type="scientific">Chromera velia CCMP2878</name>
    <dbReference type="NCBI Taxonomy" id="1169474"/>
    <lineage>
        <taxon>Eukaryota</taxon>
        <taxon>Sar</taxon>
        <taxon>Alveolata</taxon>
        <taxon>Colpodellida</taxon>
        <taxon>Chromeraceae</taxon>
        <taxon>Chromera</taxon>
    </lineage>
</organism>
<protein>
    <recommendedName>
        <fullName evidence="6">Sushi domain-containing protein</fullName>
    </recommendedName>
</protein>
<feature type="compositionally biased region" description="Basic and acidic residues" evidence="4">
    <location>
        <begin position="148"/>
        <end position="165"/>
    </location>
</feature>
<feature type="region of interest" description="Disordered" evidence="4">
    <location>
        <begin position="43"/>
        <end position="98"/>
    </location>
</feature>
<sequence>MRRRPRLVTGLGRFPFICLVAICLLWQNKGVLGVGDGILLGQKGGNEESHRKARNRRKTADAVHTARQGESENEEVSSSNQESQGAVSFSPSAPQKTHPLFQERHQQQQVGVSASMRFAALRESVLRNDASVSLGPDLMESWGLSSSRGRESDLGGRETDERREGGGSLGGSSFVEMEEKEEEGEEEEGDSDLSDSEEEEEEEDPSHLHRGTPGPPSLNFSEETDVSSEDTKDTTKEKRREKRRRRREPGGYFTDFLQQKSSKGEDDTKSDDSITSVPVGAFEEITFGFTSVKRTGFNHIETWPNEEGTLPDQLSFVQPLGGRVSFAKGVLFHYGGALRIHGMMPPLIRGDGLANGFTIYLTLKFAASAAGKRKQVLFDNGHGFQIVALPSLKKELTGLRVGFLWQGDSASSEEGEEGGTQAGADTGGGGYFVETCFGHVQSFVFSGYTAGGMMRLSIYKEQLAGSAFEIGGGFKQTASDPHLSGDEGSKPAQEGQWVLGCGVEAKHCFDGLLYAAKFVMKSQADSLVQVAQTIDGLDGLAGRTTACGNGQLEGGEDCDPLNDPKNLCSCTCHSKCPMFEEYLQTFSRHLLVGGSDGNGFGDWRRISCQKGFSSNDPAREDEVVMCKGKGEWEIPTIQCMADCTTMYSPPPELAVAGFTESRRHNTQLQVVCPGGTAPAEGITDTSRTVACIDGEWTKPALSCYPLCPEYTDLNGAYVVSPRRGAGSLRHGATRNVTCAEGYSKSTGTDPQIVWCADGEWGAQTLDCQLDCPAFEMPTDGHYRLQEGFGLGDLQKATRYGDFIPIVCEEGYAPASTRTRPKEERVYCRGGVWDFPLLQCFAECPPFEAFPISPAVSDRYEVKFGGNAHGSVSVVTCKEGYGKEGESQEIQCLQGSYEALELDCHQNCPTTDLYAKLCDPMPDGSGCHGPYIPQMTDTEGKTIAGSLPREISYGTKINVKCNKKKGFRAIESEIGKEQQISCLGDPDLQQADRVELSFFSSLLLTCEKVCSREDIMDILSSPAYEVAFRDPGKETFTPAMEMKDRLKFDPGAEANIVCAANFSSSSLLQGEGEDAEVANEAAAVDVLRCIEGEWSARTLACAPLCPEYTELEHFPEYSVKGRGTEHGNEREITCADRASSATEERVQVVRCVNGLWTARTLICRRDCAEGDLPNARRGYSRELVHDGSNPNRPYTSHGAVWRFQCDTEAGFSPVKCDGGKGCKESKPEDTGYNTAQVACVNGMFSPLTLLCMRGCNKMPAPDLVRYQLSKDHAGAQHGDSIKVMCTEGHYGVEGPKSLTGKVAQQQTLTCSDGEWEPLTLVCKKSCIQQKKATGPDDDPRLYFPPWGYNLTETPPRVSLNSARIPHGSKMYVECADGWRPSSGSEPSPVLCDDGEFSKLWLVCAEDCRPEDVPIHSKSHMRVVGYENTGPEMQWRGLPMSHGVDLNVKCEDGTFPVPGTANEENMGEMKCRWGTFSMPLLRCHPPCNLDGLRQDVVKMGGRYIVRTVGTVEEATKPGGMVRVECRDDAEPLDRENVQVLSCLNGAFQKVSIFCRAKCPEFSRQEEGYIYTRIGGTTQERSMVNVRCEEQLSTAALADGTPVMFDHEILECIHGVWMDRRIVCYKSCQFFEEDEGIHHLVDSKEETGKSFPEVLHGTTRLLRCKGDTNRRSGFFPAAARQMMDTQIYKCAERQCTKNDNSPYKIVRSILRNNPAAFDPLGGPIIGDEDMLDRARLHGDLHIVTCNTGKGFSPVWRQMDSFHFEQNHFDTVGGCPGPFDIYDPMKNQWLPLFTQNRLEYYKLQAKVQAEAPAKPMKKRIHGPLASDEMRSFVNTHDSLGRAERAPALIWKIEARRIMGLLAAPWWTMYELGEGNYPGDLKSTYNWQKYERLAAALKKKVGDSTNTDEDLKDMYKETQFATEGRHPDFIQNINETIPLYKHWAIWGPGCCDPTNCWRGLWGPSENQCSSRWWGRGSWVVFERLSDGKRETGREVYYSFCNAGGTWVPSERISSGKFPQDSVQTIMYHPEYHYLHAVPEHRTSEDFYFSEPVLPTLVDPRRKAKTPWQNNIKDIRGGPDGDVVLDAYNTTKSELWEGWDVGEPKDFRNWDRYPGYLPEDEEKTQVSGEESFPGPKMSAGYPDGPPENSNTKSSKSQ</sequence>
<dbReference type="PANTHER" id="PTHR45785:SF2">
    <property type="entry name" value="COMPLEMENT FACTOR H-RELATED"/>
    <property type="match status" value="1"/>
</dbReference>
<feature type="region of interest" description="Disordered" evidence="4">
    <location>
        <begin position="2106"/>
        <end position="2151"/>
    </location>
</feature>
<feature type="compositionally biased region" description="Polar residues" evidence="4">
    <location>
        <begin position="85"/>
        <end position="95"/>
    </location>
</feature>
<feature type="chain" id="PRO_5005188232" description="Sushi domain-containing protein" evidence="5">
    <location>
        <begin position="34"/>
        <end position="2151"/>
    </location>
</feature>
<keyword evidence="1" id="KW-0768">Sushi</keyword>
<feature type="compositionally biased region" description="Polar residues" evidence="4">
    <location>
        <begin position="2141"/>
        <end position="2151"/>
    </location>
</feature>
<feature type="region of interest" description="Disordered" evidence="4">
    <location>
        <begin position="135"/>
        <end position="275"/>
    </location>
</feature>
<evidence type="ECO:0000313" key="7">
    <source>
        <dbReference type="EMBL" id="CEM08640.1"/>
    </source>
</evidence>
<evidence type="ECO:0000256" key="5">
    <source>
        <dbReference type="SAM" id="SignalP"/>
    </source>
</evidence>
<keyword evidence="2 5" id="KW-0732">Signal</keyword>
<feature type="compositionally biased region" description="Basic and acidic residues" evidence="4">
    <location>
        <begin position="229"/>
        <end position="238"/>
    </location>
</feature>
<evidence type="ECO:0000256" key="4">
    <source>
        <dbReference type="SAM" id="MobiDB-lite"/>
    </source>
</evidence>
<dbReference type="PROSITE" id="PS50923">
    <property type="entry name" value="SUSHI"/>
    <property type="match status" value="2"/>
</dbReference>
<dbReference type="SMART" id="SM00032">
    <property type="entry name" value="CCP"/>
    <property type="match status" value="8"/>
</dbReference>
<feature type="compositionally biased region" description="Basic and acidic residues" evidence="4">
    <location>
        <begin position="262"/>
        <end position="272"/>
    </location>
</feature>
<gene>
    <name evidence="7" type="ORF">Cvel_15621</name>
</gene>
<feature type="signal peptide" evidence="5">
    <location>
        <begin position="1"/>
        <end position="33"/>
    </location>
</feature>
<evidence type="ECO:0000256" key="2">
    <source>
        <dbReference type="ARBA" id="ARBA00022729"/>
    </source>
</evidence>
<reference evidence="7" key="1">
    <citation type="submission" date="2014-11" db="EMBL/GenBank/DDBJ databases">
        <authorList>
            <person name="Otto D Thomas"/>
            <person name="Naeem Raeece"/>
        </authorList>
    </citation>
    <scope>NUCLEOTIDE SEQUENCE</scope>
</reference>
<feature type="domain" description="Sushi" evidence="6">
    <location>
        <begin position="574"/>
        <end position="641"/>
    </location>
</feature>
<dbReference type="PANTHER" id="PTHR45785">
    <property type="entry name" value="COMPLEMENT FACTOR H-RELATED"/>
    <property type="match status" value="1"/>
</dbReference>
<name>A0A0G4F8D9_9ALVE</name>
<dbReference type="EMBL" id="CDMZ01000180">
    <property type="protein sequence ID" value="CEM08640.1"/>
    <property type="molecule type" value="Genomic_DNA"/>
</dbReference>
<dbReference type="InterPro" id="IPR000436">
    <property type="entry name" value="Sushi_SCR_CCP_dom"/>
</dbReference>
<feature type="compositionally biased region" description="Acidic residues" evidence="4">
    <location>
        <begin position="176"/>
        <end position="204"/>
    </location>
</feature>
<evidence type="ECO:0000256" key="3">
    <source>
        <dbReference type="ARBA" id="ARBA00023157"/>
    </source>
</evidence>
<evidence type="ECO:0000256" key="1">
    <source>
        <dbReference type="ARBA" id="ARBA00022659"/>
    </source>
</evidence>
<dbReference type="VEuPathDB" id="CryptoDB:Cvel_15621"/>
<feature type="domain" description="Sushi" evidence="6">
    <location>
        <begin position="769"/>
        <end position="841"/>
    </location>
</feature>
<accession>A0A0G4F8D9</accession>
<dbReference type="PhylomeDB" id="A0A0G4F8D9"/>
<dbReference type="InterPro" id="IPR051503">
    <property type="entry name" value="ComplSys_Reg/VirEntry_Med"/>
</dbReference>